<comment type="caution">
    <text evidence="9">Lacks conserved residue(s) required for the propagation of feature annotation.</text>
</comment>
<organism evidence="10">
    <name type="scientific">Ostrinia furnacalis</name>
    <name type="common">Asian corn borer</name>
    <dbReference type="NCBI Taxonomy" id="93504"/>
    <lineage>
        <taxon>Eukaryota</taxon>
        <taxon>Metazoa</taxon>
        <taxon>Ecdysozoa</taxon>
        <taxon>Arthropoda</taxon>
        <taxon>Hexapoda</taxon>
        <taxon>Insecta</taxon>
        <taxon>Pterygota</taxon>
        <taxon>Neoptera</taxon>
        <taxon>Endopterygota</taxon>
        <taxon>Lepidoptera</taxon>
        <taxon>Glossata</taxon>
        <taxon>Ditrysia</taxon>
        <taxon>Pyraloidea</taxon>
        <taxon>Crambidae</taxon>
        <taxon>Pyraustinae</taxon>
        <taxon>Ostrinia</taxon>
    </lineage>
</organism>
<keyword evidence="2 9" id="KW-0716">Sensory transduction</keyword>
<dbReference type="GO" id="GO:0005549">
    <property type="term" value="F:odorant binding"/>
    <property type="evidence" value="ECO:0007669"/>
    <property type="project" value="InterPro"/>
</dbReference>
<dbReference type="EMBL" id="LC002739">
    <property type="protein sequence ID" value="BAR43487.1"/>
    <property type="molecule type" value="mRNA"/>
</dbReference>
<feature type="transmembrane region" description="Helical" evidence="9">
    <location>
        <begin position="119"/>
        <end position="141"/>
    </location>
</feature>
<keyword evidence="7 9" id="KW-0675">Receptor</keyword>
<keyword evidence="8 9" id="KW-0807">Transducer</keyword>
<feature type="transmembrane region" description="Helical" evidence="9">
    <location>
        <begin position="180"/>
        <end position="205"/>
    </location>
</feature>
<name>A0A0E3VLQ7_OSTFU</name>
<dbReference type="GO" id="GO:0007165">
    <property type="term" value="P:signal transduction"/>
    <property type="evidence" value="ECO:0007669"/>
    <property type="project" value="UniProtKB-KW"/>
</dbReference>
<evidence type="ECO:0000256" key="3">
    <source>
        <dbReference type="ARBA" id="ARBA00022692"/>
    </source>
</evidence>
<dbReference type="AlphaFoldDB" id="A0A0E3VLQ7"/>
<evidence type="ECO:0000256" key="6">
    <source>
        <dbReference type="ARBA" id="ARBA00023136"/>
    </source>
</evidence>
<evidence type="ECO:0000256" key="5">
    <source>
        <dbReference type="ARBA" id="ARBA00022989"/>
    </source>
</evidence>
<dbReference type="PANTHER" id="PTHR21137">
    <property type="entry name" value="ODORANT RECEPTOR"/>
    <property type="match status" value="1"/>
</dbReference>
<evidence type="ECO:0000256" key="8">
    <source>
        <dbReference type="ARBA" id="ARBA00023224"/>
    </source>
</evidence>
<sequence length="381" mass="43772">MDIPTFEELFKQIKLNLWFFGIPFNGRKIELRFYFMVVVVIIMLIGEISFFVSRYAPENFMELTQLASCICVGALSLLKILPIAHKKQKIFELTESLDGLYNTILENPKKKAIIRRQMILVKILMKYLFIVNIALFVIYNISPLIFMTYNYIATNEVEFILPFALGVPFSIESMATWFPVYAYSVFSSFVSVSYFVTVDALYCILTTHICSNLSMVSEELQNVDTSNEDELKELVKNHQYILKLSENLEEIFSLPNLFNVMMSSLEICAVGFNLTMGPVSEIPRSVVFLSSVLLQILMLSVFGEKLIEESTKVGDAAYNSKWYEVDQKTKKTILIIMTRSSKPQQLTAYKFSVISYGSFTKIISTSWSYFTILKTVYKPPE</sequence>
<feature type="transmembrane region" description="Helical" evidence="9">
    <location>
        <begin position="63"/>
        <end position="81"/>
    </location>
</feature>
<gene>
    <name evidence="10" type="primary">OR45</name>
</gene>
<keyword evidence="6 9" id="KW-0472">Membrane</keyword>
<evidence type="ECO:0000313" key="10">
    <source>
        <dbReference type="EMBL" id="BAR43487.1"/>
    </source>
</evidence>
<protein>
    <recommendedName>
        <fullName evidence="9">Odorant receptor</fullName>
    </recommendedName>
</protein>
<evidence type="ECO:0000256" key="9">
    <source>
        <dbReference type="RuleBase" id="RU351113"/>
    </source>
</evidence>
<dbReference type="GO" id="GO:0004984">
    <property type="term" value="F:olfactory receptor activity"/>
    <property type="evidence" value="ECO:0007669"/>
    <property type="project" value="InterPro"/>
</dbReference>
<evidence type="ECO:0000256" key="4">
    <source>
        <dbReference type="ARBA" id="ARBA00022725"/>
    </source>
</evidence>
<feature type="transmembrane region" description="Helical" evidence="9">
    <location>
        <begin position="33"/>
        <end position="51"/>
    </location>
</feature>
<comment type="subcellular location">
    <subcellularLocation>
        <location evidence="9">Cell membrane</location>
        <topology evidence="9">Multi-pass membrane protein</topology>
    </subcellularLocation>
    <subcellularLocation>
        <location evidence="1">Membrane</location>
        <topology evidence="1">Multi-pass membrane protein</topology>
    </subcellularLocation>
</comment>
<evidence type="ECO:0000256" key="7">
    <source>
        <dbReference type="ARBA" id="ARBA00023170"/>
    </source>
</evidence>
<accession>A0A0E3VLQ7</accession>
<comment type="similarity">
    <text evidence="9">Belongs to the insect chemoreceptor superfamily. Heteromeric odorant receptor channel (TC 1.A.69) family.</text>
</comment>
<proteinExistence type="evidence at transcript level"/>
<keyword evidence="5 9" id="KW-1133">Transmembrane helix</keyword>
<dbReference type="InterPro" id="IPR004117">
    <property type="entry name" value="7tm6_olfct_rcpt"/>
</dbReference>
<keyword evidence="3 9" id="KW-0812">Transmembrane</keyword>
<evidence type="ECO:0000256" key="1">
    <source>
        <dbReference type="ARBA" id="ARBA00004141"/>
    </source>
</evidence>
<dbReference type="GO" id="GO:0005886">
    <property type="term" value="C:plasma membrane"/>
    <property type="evidence" value="ECO:0007669"/>
    <property type="project" value="UniProtKB-SubCell"/>
</dbReference>
<keyword evidence="4 9" id="KW-0552">Olfaction</keyword>
<dbReference type="Pfam" id="PF02949">
    <property type="entry name" value="7tm_6"/>
    <property type="match status" value="1"/>
</dbReference>
<evidence type="ECO:0000256" key="2">
    <source>
        <dbReference type="ARBA" id="ARBA00022606"/>
    </source>
</evidence>
<dbReference type="PANTHER" id="PTHR21137:SF44">
    <property type="entry name" value="ODORANT RECEPTOR 13A-RELATED"/>
    <property type="match status" value="1"/>
</dbReference>
<reference evidence="10" key="1">
    <citation type="submission" date="2014-09" db="EMBL/GenBank/DDBJ databases">
        <title>Identification of candidate odorant receptors in Asian corn borer Ostrinia furnacalis.</title>
        <authorList>
            <person name="Yang B."/>
            <person name="Ozaki K."/>
            <person name="Ishikawa Y."/>
            <person name="Matsuo T."/>
        </authorList>
    </citation>
    <scope>NUCLEOTIDE SEQUENCE</scope>
    <source>
        <tissue evidence="10">Antennae</tissue>
    </source>
</reference>